<name>A0AAV5SJJ9_9BILA</name>
<dbReference type="AlphaFoldDB" id="A0AAV5SJJ9"/>
<gene>
    <name evidence="1" type="ORF">PENTCL1PPCAC_3759</name>
</gene>
<evidence type="ECO:0008006" key="3">
    <source>
        <dbReference type="Google" id="ProtNLM"/>
    </source>
</evidence>
<proteinExistence type="predicted"/>
<organism evidence="1 2">
    <name type="scientific">Pristionchus entomophagus</name>
    <dbReference type="NCBI Taxonomy" id="358040"/>
    <lineage>
        <taxon>Eukaryota</taxon>
        <taxon>Metazoa</taxon>
        <taxon>Ecdysozoa</taxon>
        <taxon>Nematoda</taxon>
        <taxon>Chromadorea</taxon>
        <taxon>Rhabditida</taxon>
        <taxon>Rhabditina</taxon>
        <taxon>Diplogasteromorpha</taxon>
        <taxon>Diplogasteroidea</taxon>
        <taxon>Neodiplogasteridae</taxon>
        <taxon>Pristionchus</taxon>
    </lineage>
</organism>
<accession>A0AAV5SJJ9</accession>
<keyword evidence="2" id="KW-1185">Reference proteome</keyword>
<evidence type="ECO:0000313" key="2">
    <source>
        <dbReference type="Proteomes" id="UP001432027"/>
    </source>
</evidence>
<dbReference type="Proteomes" id="UP001432027">
    <property type="component" value="Unassembled WGS sequence"/>
</dbReference>
<sequence length="106" mass="12229">IQDCLSTTSDDVLCDIFSRLNQYDHDKISTLSRRMHLISSSSRSRAIKLAAKHRVEQVNGREFLLEIQLPSQCPTYGFALRIQSDADATEPFRKKRIHSMYKECPN</sequence>
<reference evidence="1" key="1">
    <citation type="submission" date="2023-10" db="EMBL/GenBank/DDBJ databases">
        <title>Genome assembly of Pristionchus species.</title>
        <authorList>
            <person name="Yoshida K."/>
            <person name="Sommer R.J."/>
        </authorList>
    </citation>
    <scope>NUCLEOTIDE SEQUENCE</scope>
    <source>
        <strain evidence="1">RS0144</strain>
    </source>
</reference>
<feature type="non-terminal residue" evidence="1">
    <location>
        <position position="1"/>
    </location>
</feature>
<comment type="caution">
    <text evidence="1">The sequence shown here is derived from an EMBL/GenBank/DDBJ whole genome shotgun (WGS) entry which is preliminary data.</text>
</comment>
<evidence type="ECO:0000313" key="1">
    <source>
        <dbReference type="EMBL" id="GMS81584.1"/>
    </source>
</evidence>
<dbReference type="EMBL" id="BTSX01000001">
    <property type="protein sequence ID" value="GMS81584.1"/>
    <property type="molecule type" value="Genomic_DNA"/>
</dbReference>
<protein>
    <recommendedName>
        <fullName evidence="3">F-box domain-containing protein</fullName>
    </recommendedName>
</protein>